<protein>
    <submittedName>
        <fullName evidence="1">Uncharacterized protein</fullName>
    </submittedName>
</protein>
<dbReference type="Proteomes" id="UP000248340">
    <property type="component" value="Unassembled WGS sequence"/>
</dbReference>
<proteinExistence type="predicted"/>
<evidence type="ECO:0000313" key="2">
    <source>
        <dbReference type="Proteomes" id="UP000248340"/>
    </source>
</evidence>
<dbReference type="AlphaFoldDB" id="A0A319D9S7"/>
<accession>A0A319D9S7</accession>
<dbReference type="RefSeq" id="XP_025494928.1">
    <property type="nucleotide sequence ID" value="XM_025630675.1"/>
</dbReference>
<gene>
    <name evidence="1" type="ORF">BO82DRAFT_209803</name>
</gene>
<reference evidence="1 2" key="1">
    <citation type="submission" date="2016-12" db="EMBL/GenBank/DDBJ databases">
        <title>The genomes of Aspergillus section Nigri reveals drivers in fungal speciation.</title>
        <authorList>
            <consortium name="DOE Joint Genome Institute"/>
            <person name="Vesth T.C."/>
            <person name="Nybo J."/>
            <person name="Theobald S."/>
            <person name="Brandl J."/>
            <person name="Frisvad J.C."/>
            <person name="Nielsen K.F."/>
            <person name="Lyhne E.K."/>
            <person name="Kogle M.E."/>
            <person name="Kuo A."/>
            <person name="Riley R."/>
            <person name="Clum A."/>
            <person name="Nolan M."/>
            <person name="Lipzen A."/>
            <person name="Salamov A."/>
            <person name="Henrissat B."/>
            <person name="Wiebenga A."/>
            <person name="De Vries R.P."/>
            <person name="Grigoriev I.V."/>
            <person name="Mortensen U.H."/>
            <person name="Andersen M.R."/>
            <person name="Baker S.E."/>
        </authorList>
    </citation>
    <scope>NUCLEOTIDE SEQUENCE [LARGE SCALE GENOMIC DNA]</scope>
    <source>
        <strain evidence="1 2">CBS 121591</strain>
    </source>
</reference>
<name>A0A319D9S7_9EURO</name>
<dbReference type="EMBL" id="KZ821682">
    <property type="protein sequence ID" value="PYH84728.1"/>
    <property type="molecule type" value="Genomic_DNA"/>
</dbReference>
<sequence length="99" mass="10931">MEVWFGNNLARRGIAGFVASFCGGCLFPSALASNASQLIVGGYQAMETVPREAGEQRPRRKRDVPNASIWKSDNGLIAALRLYFIRFNYTGVVMGEWSL</sequence>
<keyword evidence="2" id="KW-1185">Reference proteome</keyword>
<dbReference type="GeneID" id="37133416"/>
<evidence type="ECO:0000313" key="1">
    <source>
        <dbReference type="EMBL" id="PYH84728.1"/>
    </source>
</evidence>
<dbReference type="VEuPathDB" id="FungiDB:BO82DRAFT_209803"/>
<organism evidence="1 2">
    <name type="scientific">Aspergillus uvarum CBS 121591</name>
    <dbReference type="NCBI Taxonomy" id="1448315"/>
    <lineage>
        <taxon>Eukaryota</taxon>
        <taxon>Fungi</taxon>
        <taxon>Dikarya</taxon>
        <taxon>Ascomycota</taxon>
        <taxon>Pezizomycotina</taxon>
        <taxon>Eurotiomycetes</taxon>
        <taxon>Eurotiomycetidae</taxon>
        <taxon>Eurotiales</taxon>
        <taxon>Aspergillaceae</taxon>
        <taxon>Aspergillus</taxon>
        <taxon>Aspergillus subgen. Circumdati</taxon>
    </lineage>
</organism>